<name>A0A7W9U460_9BURK</name>
<evidence type="ECO:0000313" key="1">
    <source>
        <dbReference type="EMBL" id="MBB6106629.1"/>
    </source>
</evidence>
<comment type="caution">
    <text evidence="1">The sequence shown here is derived from an EMBL/GenBank/DDBJ whole genome shotgun (WGS) entry which is preliminary data.</text>
</comment>
<dbReference type="Proteomes" id="UP000571554">
    <property type="component" value="Unassembled WGS sequence"/>
</dbReference>
<sequence length="66" mass="7266">MRVSIYNDGDNSIRVTADRKAANETMIDPGEEVVVEAEGVVHLLEIDGGNIEKSVEDDNHDEDLEP</sequence>
<dbReference type="AlphaFoldDB" id="A0A7W9U460"/>
<proteinExistence type="predicted"/>
<dbReference type="EMBL" id="JACHBW010000029">
    <property type="protein sequence ID" value="MBB6106629.1"/>
    <property type="molecule type" value="Genomic_DNA"/>
</dbReference>
<reference evidence="1 2" key="1">
    <citation type="submission" date="2020-08" db="EMBL/GenBank/DDBJ databases">
        <title>Above-ground endophytic microbial communities from plants in different locations in the United States.</title>
        <authorList>
            <person name="Frank C."/>
        </authorList>
    </citation>
    <scope>NUCLEOTIDE SEQUENCE [LARGE SCALE GENOMIC DNA]</scope>
    <source>
        <strain evidence="1 2">WP4_2_2</strain>
    </source>
</reference>
<accession>A0A7W9U460</accession>
<dbReference type="RefSeq" id="WP_183732224.1">
    <property type="nucleotide sequence ID" value="NZ_JACHBW010000029.1"/>
</dbReference>
<keyword evidence="2" id="KW-1185">Reference proteome</keyword>
<gene>
    <name evidence="1" type="ORF">F4827_006505</name>
</gene>
<organism evidence="1 2">
    <name type="scientific">Paraburkholderia bannensis</name>
    <dbReference type="NCBI Taxonomy" id="765414"/>
    <lineage>
        <taxon>Bacteria</taxon>
        <taxon>Pseudomonadati</taxon>
        <taxon>Pseudomonadota</taxon>
        <taxon>Betaproteobacteria</taxon>
        <taxon>Burkholderiales</taxon>
        <taxon>Burkholderiaceae</taxon>
        <taxon>Paraburkholderia</taxon>
    </lineage>
</organism>
<protein>
    <submittedName>
        <fullName evidence="1">Uncharacterized protein</fullName>
    </submittedName>
</protein>
<evidence type="ECO:0000313" key="2">
    <source>
        <dbReference type="Proteomes" id="UP000571554"/>
    </source>
</evidence>